<keyword evidence="1" id="KW-0812">Transmembrane</keyword>
<keyword evidence="1" id="KW-1133">Transmembrane helix</keyword>
<gene>
    <name evidence="2" type="ORF">PAT3040_06963</name>
</gene>
<feature type="transmembrane region" description="Helical" evidence="1">
    <location>
        <begin position="70"/>
        <end position="90"/>
    </location>
</feature>
<dbReference type="NCBIfam" id="TIGR02831">
    <property type="entry name" value="spo_II_M"/>
    <property type="match status" value="1"/>
</dbReference>
<keyword evidence="3" id="KW-1185">Reference proteome</keyword>
<dbReference type="Proteomes" id="UP000245202">
    <property type="component" value="Unassembled WGS sequence"/>
</dbReference>
<evidence type="ECO:0000313" key="3">
    <source>
        <dbReference type="Proteomes" id="UP000245202"/>
    </source>
</evidence>
<dbReference type="InterPro" id="IPR014196">
    <property type="entry name" value="SpoIIM"/>
</dbReference>
<dbReference type="EMBL" id="BDQX01000458">
    <property type="protein sequence ID" value="GBG12102.1"/>
    <property type="molecule type" value="Genomic_DNA"/>
</dbReference>
<organism evidence="2 3">
    <name type="scientific">Paenibacillus agaridevorans</name>
    <dbReference type="NCBI Taxonomy" id="171404"/>
    <lineage>
        <taxon>Bacteria</taxon>
        <taxon>Bacillati</taxon>
        <taxon>Bacillota</taxon>
        <taxon>Bacilli</taxon>
        <taxon>Bacillales</taxon>
        <taxon>Paenibacillaceae</taxon>
        <taxon>Paenibacillus</taxon>
    </lineage>
</organism>
<feature type="transmembrane region" description="Helical" evidence="1">
    <location>
        <begin position="7"/>
        <end position="29"/>
    </location>
</feature>
<feature type="transmembrane region" description="Helical" evidence="1">
    <location>
        <begin position="160"/>
        <end position="184"/>
    </location>
</feature>
<keyword evidence="1" id="KW-0472">Membrane</keyword>
<evidence type="ECO:0000313" key="2">
    <source>
        <dbReference type="EMBL" id="GBG12102.1"/>
    </source>
</evidence>
<reference evidence="2 3" key="1">
    <citation type="submission" date="2017-08" db="EMBL/GenBank/DDBJ databases">
        <title>Substantial Increase in Enzyme Production by Combined Drug-Resistance Mutations in Paenibacillus agaridevorans.</title>
        <authorList>
            <person name="Tanaka Y."/>
            <person name="Funane K."/>
            <person name="Hosaka T."/>
            <person name="Shiwa Y."/>
            <person name="Fujita N."/>
            <person name="Miyazaki T."/>
            <person name="Yoshikawa H."/>
            <person name="Murakami K."/>
            <person name="Kasahara K."/>
            <person name="Inaoka T."/>
            <person name="Hiraga Y."/>
            <person name="Ochi K."/>
        </authorList>
    </citation>
    <scope>NUCLEOTIDE SEQUENCE [LARGE SCALE GENOMIC DNA]</scope>
    <source>
        <strain evidence="2 3">T-3040</strain>
    </source>
</reference>
<accession>A0A2R5EZH7</accession>
<dbReference type="InterPro" id="IPR002798">
    <property type="entry name" value="SpoIIM-like"/>
</dbReference>
<dbReference type="AlphaFoldDB" id="A0A2R5EZH7"/>
<feature type="transmembrane region" description="Helical" evidence="1">
    <location>
        <begin position="127"/>
        <end position="148"/>
    </location>
</feature>
<name>A0A2R5EZH7_9BACL</name>
<sequence length="207" mass="22681">MKYRTNLYIFVAVLFVVGAVFGALIVGALTLEQQQELAGEINRYVLSVDGTAHASAETLFWDRFWFHFKWVMLIWILGIVVIGVPGILALNFLKGTLIGFTGGVLVQQYGWKGIVFFVLSVAPQNVIAVPAMMIASAAAITFAVYVVKHRLLLQQQKGELLPQLGMLTSTVMIMLFLFAGSALFEAYLSPVIIGWASAYLPPPNGII</sequence>
<evidence type="ECO:0000256" key="1">
    <source>
        <dbReference type="SAM" id="Phobius"/>
    </source>
</evidence>
<proteinExistence type="predicted"/>
<dbReference type="RefSeq" id="WP_258235302.1">
    <property type="nucleotide sequence ID" value="NZ_BDQX01000458.1"/>
</dbReference>
<feature type="transmembrane region" description="Helical" evidence="1">
    <location>
        <begin position="97"/>
        <end position="121"/>
    </location>
</feature>
<dbReference type="Pfam" id="PF01944">
    <property type="entry name" value="SpoIIM"/>
    <property type="match status" value="1"/>
</dbReference>
<comment type="caution">
    <text evidence="2">The sequence shown here is derived from an EMBL/GenBank/DDBJ whole genome shotgun (WGS) entry which is preliminary data.</text>
</comment>
<dbReference type="PIRSF" id="PIRSF038973">
    <property type="entry name" value="SpoIIM"/>
    <property type="match status" value="1"/>
</dbReference>
<protein>
    <submittedName>
        <fullName evidence="2">Stage II sporulation protein M</fullName>
    </submittedName>
</protein>